<reference evidence="2" key="1">
    <citation type="journal article" date="2019" name="Int. J. Syst. Evol. Microbiol.">
        <title>The Global Catalogue of Microorganisms (GCM) 10K type strain sequencing project: providing services to taxonomists for standard genome sequencing and annotation.</title>
        <authorList>
            <consortium name="The Broad Institute Genomics Platform"/>
            <consortium name="The Broad Institute Genome Sequencing Center for Infectious Disease"/>
            <person name="Wu L."/>
            <person name="Ma J."/>
        </authorList>
    </citation>
    <scope>NUCLEOTIDE SEQUENCE [LARGE SCALE GENOMIC DNA]</scope>
    <source>
        <strain evidence="2">NBRC 113072</strain>
    </source>
</reference>
<dbReference type="Proteomes" id="UP001157126">
    <property type="component" value="Unassembled WGS sequence"/>
</dbReference>
<sequence>MTRLNYAARETLQLAGLTSRQWAQRHGYASAAEWRGDECGCPDDRCIGYHHDAEEECGCLPALINELRRDERKLADARPVWAAHVRATESGTPEDRAAAELLVAAWVEEYAAGATWHALSDSPRGIVYRNQWNDSTWLLYDADRDSIETAEVTR</sequence>
<comment type="caution">
    <text evidence="1">The sequence shown here is derived from an EMBL/GenBank/DDBJ whole genome shotgun (WGS) entry which is preliminary data.</text>
</comment>
<evidence type="ECO:0000313" key="1">
    <source>
        <dbReference type="EMBL" id="GMA42441.1"/>
    </source>
</evidence>
<gene>
    <name evidence="1" type="ORF">GCM10025883_44860</name>
</gene>
<evidence type="ECO:0000313" key="2">
    <source>
        <dbReference type="Proteomes" id="UP001157126"/>
    </source>
</evidence>
<dbReference type="EMBL" id="BSUO01000002">
    <property type="protein sequence ID" value="GMA42441.1"/>
    <property type="molecule type" value="Genomic_DNA"/>
</dbReference>
<dbReference type="RefSeq" id="WP_251204918.1">
    <property type="nucleotide sequence ID" value="NZ_BSUO01000002.1"/>
</dbReference>
<organism evidence="1 2">
    <name type="scientific">Mobilicoccus caccae</name>
    <dbReference type="NCBI Taxonomy" id="1859295"/>
    <lineage>
        <taxon>Bacteria</taxon>
        <taxon>Bacillati</taxon>
        <taxon>Actinomycetota</taxon>
        <taxon>Actinomycetes</taxon>
        <taxon>Micrococcales</taxon>
        <taxon>Dermatophilaceae</taxon>
        <taxon>Mobilicoccus</taxon>
    </lineage>
</organism>
<keyword evidence="2" id="KW-1185">Reference proteome</keyword>
<proteinExistence type="predicted"/>
<protein>
    <submittedName>
        <fullName evidence="1">Uncharacterized protein</fullName>
    </submittedName>
</protein>
<accession>A0ABQ6IYG0</accession>
<name>A0ABQ6IYG0_9MICO</name>